<organism evidence="1 2">
    <name type="scientific">Dryococelus australis</name>
    <dbReference type="NCBI Taxonomy" id="614101"/>
    <lineage>
        <taxon>Eukaryota</taxon>
        <taxon>Metazoa</taxon>
        <taxon>Ecdysozoa</taxon>
        <taxon>Arthropoda</taxon>
        <taxon>Hexapoda</taxon>
        <taxon>Insecta</taxon>
        <taxon>Pterygota</taxon>
        <taxon>Neoptera</taxon>
        <taxon>Polyneoptera</taxon>
        <taxon>Phasmatodea</taxon>
        <taxon>Verophasmatodea</taxon>
        <taxon>Anareolatae</taxon>
        <taxon>Phasmatidae</taxon>
        <taxon>Eurycanthinae</taxon>
        <taxon>Dryococelus</taxon>
    </lineage>
</organism>
<reference evidence="1 2" key="1">
    <citation type="submission" date="2023-02" db="EMBL/GenBank/DDBJ databases">
        <title>LHISI_Scaffold_Assembly.</title>
        <authorList>
            <person name="Stuart O.P."/>
            <person name="Cleave R."/>
            <person name="Magrath M.J.L."/>
            <person name="Mikheyev A.S."/>
        </authorList>
    </citation>
    <scope>NUCLEOTIDE SEQUENCE [LARGE SCALE GENOMIC DNA]</scope>
    <source>
        <strain evidence="1">Daus_M_001</strain>
        <tissue evidence="1">Leg muscle</tissue>
    </source>
</reference>
<dbReference type="EMBL" id="JARBHB010000005">
    <property type="protein sequence ID" value="KAJ8883679.1"/>
    <property type="molecule type" value="Genomic_DNA"/>
</dbReference>
<dbReference type="Proteomes" id="UP001159363">
    <property type="component" value="Chromosome 4"/>
</dbReference>
<sequence length="487" mass="54079">MLRAAQNISTPLSAVCCSTLDQYQPALYINLHALPAMLEPAVPSLQIRKPIQVLVPVIRKHHCGPTKQLLQINVLVLPRTVYACACNFDYSNCGRGRSNIVVRLLASHLCEPASILSGAAPGFSHLGTVLDDASCRRAFSEISRFPCPCILALLHTHLTLPPSALKISTLRAVQISPLHSACPSTALNDNAAVRFLWNLPIYRFGMFGCKGWGWRHEAHGRHIRLRTSCSGIPGTQPALGFRHVVSQYAAIFHHGMCAQRFGTDMSQPIRAELLLCMASSHEETMPKHYLRGRIDCAHTAPAVRGNDLSKSRAATMYPFATAVLSVKKTIFASKLRIQWQLTSRNVRLGDPGIEASRETPPLDVHPSVMSFQHLLPRFRNRHGWVCCSDRRNSGSSVHSCIYVAPEKNSRWVPIRREPFFSKKMPLCFGERTKSPTLAFRLAWGPSTLEQHNTQSELSLTSSGFMRVVECTVELYLRTSFGSSSSHL</sequence>
<gene>
    <name evidence="1" type="ORF">PR048_015533</name>
</gene>
<protein>
    <submittedName>
        <fullName evidence="1">Uncharacterized protein</fullName>
    </submittedName>
</protein>
<evidence type="ECO:0000313" key="1">
    <source>
        <dbReference type="EMBL" id="KAJ8883679.1"/>
    </source>
</evidence>
<name>A0ABQ9HH80_9NEOP</name>
<comment type="caution">
    <text evidence="1">The sequence shown here is derived from an EMBL/GenBank/DDBJ whole genome shotgun (WGS) entry which is preliminary data.</text>
</comment>
<accession>A0ABQ9HH80</accession>
<evidence type="ECO:0000313" key="2">
    <source>
        <dbReference type="Proteomes" id="UP001159363"/>
    </source>
</evidence>
<keyword evidence="2" id="KW-1185">Reference proteome</keyword>
<proteinExistence type="predicted"/>